<comment type="caution">
    <text evidence="4">The sequence shown here is derived from an EMBL/GenBank/DDBJ whole genome shotgun (WGS) entry which is preliminary data.</text>
</comment>
<sequence>MISQHDLPPAGTAAPAAMRSSFLEFSDPGAFSSAIPGGRFGILPMDNAPFRASMELGALSAGLVSRRIRTGPPVSMRAEFTGSARSIILLLPMDPAPRAVLDGREMSGCTVVTRLPGDTPHLRTYGETELAAIVLVSDLLRRASAALTGEEHDRLLQMPGRLRAVEAPRLQRLRLEIGRLGRVIRQPALEMRDLAVLRRSLIAAIVDTVAGSDVKSDHLATRLQTLSMARIERQIDEARNDPIGLQELCEGTGLALRTIETIVKRRTGMSAHAYLARRRLAFAREALVSPAPETSVTRIAMDHGFYHLGRFSGFYRGVYGETPSVTLRRALAGG</sequence>
<dbReference type="InterPro" id="IPR009057">
    <property type="entry name" value="Homeodomain-like_sf"/>
</dbReference>
<dbReference type="InterPro" id="IPR053142">
    <property type="entry name" value="PchR_regulatory_protein"/>
</dbReference>
<evidence type="ECO:0000256" key="2">
    <source>
        <dbReference type="ARBA" id="ARBA00023163"/>
    </source>
</evidence>
<keyword evidence="1" id="KW-0805">Transcription regulation</keyword>
<evidence type="ECO:0000313" key="5">
    <source>
        <dbReference type="Proteomes" id="UP000609121"/>
    </source>
</evidence>
<dbReference type="PROSITE" id="PS01124">
    <property type="entry name" value="HTH_ARAC_FAMILY_2"/>
    <property type="match status" value="1"/>
</dbReference>
<dbReference type="PANTHER" id="PTHR47893">
    <property type="entry name" value="REGULATORY PROTEIN PCHR"/>
    <property type="match status" value="1"/>
</dbReference>
<proteinExistence type="predicted"/>
<reference evidence="4" key="1">
    <citation type="submission" date="2020-09" db="EMBL/GenBank/DDBJ databases">
        <title>A novel bacterium of genus Mangrovicoccus, isolated from South China Sea.</title>
        <authorList>
            <person name="Huang H."/>
            <person name="Mo K."/>
            <person name="Hu Y."/>
        </authorList>
    </citation>
    <scope>NUCLEOTIDE SEQUENCE</scope>
    <source>
        <strain evidence="4">HB182678</strain>
    </source>
</reference>
<protein>
    <submittedName>
        <fullName evidence="4">AraC family transcriptional regulator</fullName>
    </submittedName>
</protein>
<dbReference type="SMART" id="SM00342">
    <property type="entry name" value="HTH_ARAC"/>
    <property type="match status" value="1"/>
</dbReference>
<accession>A0A8J6Z6V5</accession>
<dbReference type="PANTHER" id="PTHR47893:SF1">
    <property type="entry name" value="REGULATORY PROTEIN PCHR"/>
    <property type="match status" value="1"/>
</dbReference>
<keyword evidence="5" id="KW-1185">Reference proteome</keyword>
<dbReference type="RefSeq" id="WP_193180337.1">
    <property type="nucleotide sequence ID" value="NZ_JACVXA010000010.1"/>
</dbReference>
<dbReference type="Pfam" id="PF12833">
    <property type="entry name" value="HTH_18"/>
    <property type="match status" value="1"/>
</dbReference>
<dbReference type="EMBL" id="JACVXA010000010">
    <property type="protein sequence ID" value="MBE3637565.1"/>
    <property type="molecule type" value="Genomic_DNA"/>
</dbReference>
<dbReference type="SUPFAM" id="SSF46689">
    <property type="entry name" value="Homeodomain-like"/>
    <property type="match status" value="1"/>
</dbReference>
<name>A0A8J6Z6V5_9RHOB</name>
<feature type="domain" description="HTH araC/xylS-type" evidence="3">
    <location>
        <begin position="229"/>
        <end position="329"/>
    </location>
</feature>
<organism evidence="4 5">
    <name type="scientific">Mangrovicoccus algicola</name>
    <dbReference type="NCBI Taxonomy" id="2771008"/>
    <lineage>
        <taxon>Bacteria</taxon>
        <taxon>Pseudomonadati</taxon>
        <taxon>Pseudomonadota</taxon>
        <taxon>Alphaproteobacteria</taxon>
        <taxon>Rhodobacterales</taxon>
        <taxon>Paracoccaceae</taxon>
        <taxon>Mangrovicoccus</taxon>
    </lineage>
</organism>
<dbReference type="Proteomes" id="UP000609121">
    <property type="component" value="Unassembled WGS sequence"/>
</dbReference>
<evidence type="ECO:0000259" key="3">
    <source>
        <dbReference type="PROSITE" id="PS01124"/>
    </source>
</evidence>
<dbReference type="AlphaFoldDB" id="A0A8J6Z6V5"/>
<evidence type="ECO:0000313" key="4">
    <source>
        <dbReference type="EMBL" id="MBE3637565.1"/>
    </source>
</evidence>
<dbReference type="InterPro" id="IPR018060">
    <property type="entry name" value="HTH_AraC"/>
</dbReference>
<dbReference type="GO" id="GO:0003700">
    <property type="term" value="F:DNA-binding transcription factor activity"/>
    <property type="evidence" value="ECO:0007669"/>
    <property type="project" value="InterPro"/>
</dbReference>
<dbReference type="GO" id="GO:0043565">
    <property type="term" value="F:sequence-specific DNA binding"/>
    <property type="evidence" value="ECO:0007669"/>
    <property type="project" value="InterPro"/>
</dbReference>
<keyword evidence="2" id="KW-0804">Transcription</keyword>
<dbReference type="Gene3D" id="1.10.10.60">
    <property type="entry name" value="Homeodomain-like"/>
    <property type="match status" value="1"/>
</dbReference>
<evidence type="ECO:0000256" key="1">
    <source>
        <dbReference type="ARBA" id="ARBA00023015"/>
    </source>
</evidence>
<gene>
    <name evidence="4" type="ORF">ICN82_05020</name>
</gene>